<dbReference type="Proteomes" id="UP000630887">
    <property type="component" value="Unassembled WGS sequence"/>
</dbReference>
<name>A0A8J3P745_9ACTN</name>
<evidence type="ECO:0000313" key="4">
    <source>
        <dbReference type="Proteomes" id="UP000630887"/>
    </source>
</evidence>
<accession>A0A8J3P745</accession>
<feature type="transmembrane region" description="Helical" evidence="2">
    <location>
        <begin position="105"/>
        <end position="126"/>
    </location>
</feature>
<feature type="transmembrane region" description="Helical" evidence="2">
    <location>
        <begin position="132"/>
        <end position="154"/>
    </location>
</feature>
<keyword evidence="4" id="KW-1185">Reference proteome</keyword>
<organism evidence="3 4">
    <name type="scientific">Catellatospora coxensis</name>
    <dbReference type="NCBI Taxonomy" id="310354"/>
    <lineage>
        <taxon>Bacteria</taxon>
        <taxon>Bacillati</taxon>
        <taxon>Actinomycetota</taxon>
        <taxon>Actinomycetes</taxon>
        <taxon>Micromonosporales</taxon>
        <taxon>Micromonosporaceae</taxon>
        <taxon>Catellatospora</taxon>
    </lineage>
</organism>
<dbReference type="EMBL" id="BONI01000025">
    <property type="protein sequence ID" value="GIG06616.1"/>
    <property type="molecule type" value="Genomic_DNA"/>
</dbReference>
<feature type="transmembrane region" description="Helical" evidence="2">
    <location>
        <begin position="12"/>
        <end position="39"/>
    </location>
</feature>
<gene>
    <name evidence="3" type="ORF">Cco03nite_33160</name>
</gene>
<dbReference type="AlphaFoldDB" id="A0A8J3P745"/>
<sequence>MTEMSGPHQRRLALALMALLPLIAFLAAYVTLLFTYWLLARMAPAALGGVAAGIGKWALLVALLKLLFTVDWPQAKRQLGRLRVGGGLSAPEQANTRARGPVLRAGLDIVATAVASTIAFGFIARLPFTADLLLLIVASAGASYLLPASVGWLFSLLRRLARAFDEIDRQTRPDAAPGAPMEYPPTSEPWRP</sequence>
<keyword evidence="2" id="KW-0472">Membrane</keyword>
<keyword evidence="2" id="KW-1133">Transmembrane helix</keyword>
<feature type="transmembrane region" description="Helical" evidence="2">
    <location>
        <begin position="45"/>
        <end position="68"/>
    </location>
</feature>
<feature type="compositionally biased region" description="Pro residues" evidence="1">
    <location>
        <begin position="182"/>
        <end position="192"/>
    </location>
</feature>
<comment type="caution">
    <text evidence="3">The sequence shown here is derived from an EMBL/GenBank/DDBJ whole genome shotgun (WGS) entry which is preliminary data.</text>
</comment>
<evidence type="ECO:0000313" key="3">
    <source>
        <dbReference type="EMBL" id="GIG06616.1"/>
    </source>
</evidence>
<protein>
    <submittedName>
        <fullName evidence="3">Uncharacterized protein</fullName>
    </submittedName>
</protein>
<dbReference type="RefSeq" id="WP_203692984.1">
    <property type="nucleotide sequence ID" value="NZ_BAAALC010000022.1"/>
</dbReference>
<evidence type="ECO:0000256" key="1">
    <source>
        <dbReference type="SAM" id="MobiDB-lite"/>
    </source>
</evidence>
<feature type="region of interest" description="Disordered" evidence="1">
    <location>
        <begin position="171"/>
        <end position="192"/>
    </location>
</feature>
<keyword evidence="2" id="KW-0812">Transmembrane</keyword>
<reference evidence="3 4" key="1">
    <citation type="submission" date="2021-01" db="EMBL/GenBank/DDBJ databases">
        <title>Whole genome shotgun sequence of Catellatospora coxensis NBRC 107359.</title>
        <authorList>
            <person name="Komaki H."/>
            <person name="Tamura T."/>
        </authorList>
    </citation>
    <scope>NUCLEOTIDE SEQUENCE [LARGE SCALE GENOMIC DNA]</scope>
    <source>
        <strain evidence="3 4">NBRC 107359</strain>
    </source>
</reference>
<proteinExistence type="predicted"/>
<evidence type="ECO:0000256" key="2">
    <source>
        <dbReference type="SAM" id="Phobius"/>
    </source>
</evidence>